<evidence type="ECO:0008006" key="4">
    <source>
        <dbReference type="Google" id="ProtNLM"/>
    </source>
</evidence>
<keyword evidence="3" id="KW-1185">Reference proteome</keyword>
<evidence type="ECO:0000313" key="3">
    <source>
        <dbReference type="Proteomes" id="UP000015102"/>
    </source>
</evidence>
<evidence type="ECO:0000313" key="2">
    <source>
        <dbReference type="EnsemblMetazoa" id="MESCA008415-PA"/>
    </source>
</evidence>
<evidence type="ECO:0000256" key="1">
    <source>
        <dbReference type="SAM" id="MobiDB-lite"/>
    </source>
</evidence>
<feature type="compositionally biased region" description="Polar residues" evidence="1">
    <location>
        <begin position="79"/>
        <end position="88"/>
    </location>
</feature>
<organism evidence="2 3">
    <name type="scientific">Megaselia scalaris</name>
    <name type="common">Humpbacked fly</name>
    <name type="synonym">Phora scalaris</name>
    <dbReference type="NCBI Taxonomy" id="36166"/>
    <lineage>
        <taxon>Eukaryota</taxon>
        <taxon>Metazoa</taxon>
        <taxon>Ecdysozoa</taxon>
        <taxon>Arthropoda</taxon>
        <taxon>Hexapoda</taxon>
        <taxon>Insecta</taxon>
        <taxon>Pterygota</taxon>
        <taxon>Neoptera</taxon>
        <taxon>Endopterygota</taxon>
        <taxon>Diptera</taxon>
        <taxon>Brachycera</taxon>
        <taxon>Muscomorpha</taxon>
        <taxon>Platypezoidea</taxon>
        <taxon>Phoridae</taxon>
        <taxon>Megaseliini</taxon>
        <taxon>Megaselia</taxon>
    </lineage>
</organism>
<dbReference type="AlphaFoldDB" id="T1GX73"/>
<accession>T1GX73</accession>
<dbReference type="PANTHER" id="PTHR13248">
    <property type="entry name" value="TRANSCRIPTION ELONGATION FACTOR B POLYPEPTIDE 2"/>
    <property type="match status" value="1"/>
</dbReference>
<reference evidence="2" key="2">
    <citation type="submission" date="2015-06" db="UniProtKB">
        <authorList>
            <consortium name="EnsemblMetazoa"/>
        </authorList>
    </citation>
    <scope>IDENTIFICATION</scope>
</reference>
<dbReference type="InterPro" id="IPR029071">
    <property type="entry name" value="Ubiquitin-like_domsf"/>
</dbReference>
<sequence length="88" mass="9787">MFTGIIKFKPNDQMLFNRENILMEDDKTLQEYGITMASAKAQAPCQLGLALRTSSGEFEILEMTPYSAPPDLPEVMKNTEASNGQEQA</sequence>
<dbReference type="SUPFAM" id="SSF54236">
    <property type="entry name" value="Ubiquitin-like"/>
    <property type="match status" value="1"/>
</dbReference>
<dbReference type="HOGENOM" id="CLU_2225488_0_0_1"/>
<feature type="region of interest" description="Disordered" evidence="1">
    <location>
        <begin position="66"/>
        <end position="88"/>
    </location>
</feature>
<dbReference type="STRING" id="36166.T1GX73"/>
<dbReference type="Gene3D" id="3.10.20.90">
    <property type="entry name" value="Phosphatidylinositol 3-kinase Catalytic Subunit, Chain A, domain 1"/>
    <property type="match status" value="1"/>
</dbReference>
<proteinExistence type="predicted"/>
<dbReference type="GO" id="GO:0070449">
    <property type="term" value="C:elongin complex"/>
    <property type="evidence" value="ECO:0007669"/>
    <property type="project" value="InterPro"/>
</dbReference>
<dbReference type="OMA" id="TMFELKC"/>
<protein>
    <recommendedName>
        <fullName evidence="4">Ubiquitin-like domain-containing protein</fullName>
    </recommendedName>
</protein>
<dbReference type="EnsemblMetazoa" id="MESCA008415-RA">
    <property type="protein sequence ID" value="MESCA008415-PA"/>
    <property type="gene ID" value="MESCA008415"/>
</dbReference>
<dbReference type="GO" id="GO:0030891">
    <property type="term" value="C:VCB complex"/>
    <property type="evidence" value="ECO:0007669"/>
    <property type="project" value="InterPro"/>
</dbReference>
<dbReference type="GO" id="GO:0006368">
    <property type="term" value="P:transcription elongation by RNA polymerase II"/>
    <property type="evidence" value="ECO:0007669"/>
    <property type="project" value="InterPro"/>
</dbReference>
<dbReference type="EMBL" id="CAQQ02116631">
    <property type="status" value="NOT_ANNOTATED_CDS"/>
    <property type="molecule type" value="Genomic_DNA"/>
</dbReference>
<reference evidence="3" key="1">
    <citation type="submission" date="2013-02" db="EMBL/GenBank/DDBJ databases">
        <authorList>
            <person name="Hughes D."/>
        </authorList>
    </citation>
    <scope>NUCLEOTIDE SEQUENCE</scope>
    <source>
        <strain>Durham</strain>
        <strain evidence="3">NC isolate 2 -- Noor lab</strain>
    </source>
</reference>
<dbReference type="InterPro" id="IPR039049">
    <property type="entry name" value="ELOB"/>
</dbReference>
<dbReference type="PANTHER" id="PTHR13248:SF4">
    <property type="entry name" value="ELONGIN B"/>
    <property type="match status" value="1"/>
</dbReference>
<name>T1GX73_MEGSC</name>
<dbReference type="Proteomes" id="UP000015102">
    <property type="component" value="Unassembled WGS sequence"/>
</dbReference>